<keyword evidence="2 10" id="KW-0813">Transport</keyword>
<name>A0A6L3ZI18_9FLAO</name>
<keyword evidence="16" id="KW-1185">Reference proteome</keyword>
<evidence type="ECO:0000256" key="5">
    <source>
        <dbReference type="ARBA" id="ARBA00022729"/>
    </source>
</evidence>
<dbReference type="GO" id="GO:0044718">
    <property type="term" value="P:siderophore transmembrane transport"/>
    <property type="evidence" value="ECO:0007669"/>
    <property type="project" value="TreeGrafter"/>
</dbReference>
<dbReference type="RefSeq" id="WP_151692331.1">
    <property type="nucleotide sequence ID" value="NZ_BMGX01000002.1"/>
</dbReference>
<dbReference type="Proteomes" id="UP000484164">
    <property type="component" value="Unassembled WGS sequence"/>
</dbReference>
<keyword evidence="5 12" id="KW-0732">Signal</keyword>
<keyword evidence="3 10" id="KW-1134">Transmembrane beta strand</keyword>
<keyword evidence="4 10" id="KW-0812">Transmembrane</keyword>
<keyword evidence="6 11" id="KW-0798">TonB box</keyword>
<dbReference type="SUPFAM" id="SSF56935">
    <property type="entry name" value="Porins"/>
    <property type="match status" value="1"/>
</dbReference>
<sequence length="910" mass="102422">MRKGYIVLVGLLFLSYFSNAQLLSGVIIDADDKQPLPSVVITEVGQSVSVSTNFDGEFEIQLFKIPTQIKVQGMGYAEKIVDVSSVRSKMTISISPDQEVLEEVSVVARRLSDKQEESALTIEALDLRAIQETPSASFYDGLGNLKGVDLTSASIGFKVINTRGFNSTSPVRSLQIIDGVDNQAPGLNFSLGNFLGASELDVMNVDIIAGASSAFYGPNAFNGVISMTTKDPFVFRGLDASVKVGERNLNEVAVRWAQAFDNDEGEPVFAYKINLYRLAADDWEATNMNPTDGSESPANNPGGYDAVNRYGDETGYLTPGSTKEYPALGTYHRTGIEEQYLVDYNTENIKLGTSLHYKPNRDIELIYAFNFGTGTTVYQGDNRYSLKDILFFQNRVEVRNKDKWFVRAYSTNEDAGNSYDAYFTALRMQDSLRSGRVWANNYSQLWKINYGNQVRNLPGYPSESLPQNEYDAAMVDFVDRHRGQLTQWHNDLHNTLSNPGSTPGTREFDKLFNYITTTSFADGGSMFEDRSSLYHLQGEYKFDPVNLGDFTVGGNGRIYTPNSNGTLFSDTNGRVIQNWEYGVYGGWERMFNGEQWKISATLRMDKNVNFDYLFSPAASVVYNIDEINSLRVSFSSAIRNPTLQDQYLYYNVGPAMLIGNLNGYDSLITADELEYFLSLPITDQQNYKMNYFSVNPIRPERVQTAEIGYRTTLWKALYVDANYYFSYYRDFIGYQIGLDITDNPQFPTITNVDVYRIAANAQDVVTTQGFSIGLNYYFADYFNLSGNYTWNVLNTATDDPIIPAFNTPENKFNISFGGREIPVKFKNHEIGFNVTYKWIEGFEFEGSPQFTGFIDSYDLLDAQVTYVIPDWNLTAKLGASNVLNNKVYQVYGGPQVGRLAYLSLAYNWRP</sequence>
<evidence type="ECO:0000256" key="4">
    <source>
        <dbReference type="ARBA" id="ARBA00022692"/>
    </source>
</evidence>
<evidence type="ECO:0000313" key="16">
    <source>
        <dbReference type="Proteomes" id="UP000484164"/>
    </source>
</evidence>
<evidence type="ECO:0000256" key="11">
    <source>
        <dbReference type="RuleBase" id="RU003357"/>
    </source>
</evidence>
<dbReference type="Gene3D" id="2.170.130.10">
    <property type="entry name" value="TonB-dependent receptor, plug domain"/>
    <property type="match status" value="1"/>
</dbReference>
<evidence type="ECO:0000256" key="3">
    <source>
        <dbReference type="ARBA" id="ARBA00022452"/>
    </source>
</evidence>
<comment type="similarity">
    <text evidence="10 11">Belongs to the TonB-dependent receptor family.</text>
</comment>
<evidence type="ECO:0000256" key="2">
    <source>
        <dbReference type="ARBA" id="ARBA00022448"/>
    </source>
</evidence>
<evidence type="ECO:0000313" key="15">
    <source>
        <dbReference type="EMBL" id="KAB2817642.1"/>
    </source>
</evidence>
<dbReference type="InterPro" id="IPR012910">
    <property type="entry name" value="Plug_dom"/>
</dbReference>
<dbReference type="GO" id="GO:0015344">
    <property type="term" value="F:siderophore uptake transmembrane transporter activity"/>
    <property type="evidence" value="ECO:0007669"/>
    <property type="project" value="TreeGrafter"/>
</dbReference>
<proteinExistence type="inferred from homology"/>
<dbReference type="PANTHER" id="PTHR30069:SF29">
    <property type="entry name" value="HEMOGLOBIN AND HEMOGLOBIN-HAPTOGLOBIN-BINDING PROTEIN 1-RELATED"/>
    <property type="match status" value="1"/>
</dbReference>
<dbReference type="OrthoDB" id="1109208at2"/>
<dbReference type="Gene3D" id="2.60.40.1120">
    <property type="entry name" value="Carboxypeptidase-like, regulatory domain"/>
    <property type="match status" value="1"/>
</dbReference>
<dbReference type="Pfam" id="PF13715">
    <property type="entry name" value="CarbopepD_reg_2"/>
    <property type="match status" value="1"/>
</dbReference>
<accession>A0A6L3ZI18</accession>
<dbReference type="InterPro" id="IPR008969">
    <property type="entry name" value="CarboxyPept-like_regulatory"/>
</dbReference>
<comment type="caution">
    <text evidence="15">The sequence shown here is derived from an EMBL/GenBank/DDBJ whole genome shotgun (WGS) entry which is preliminary data.</text>
</comment>
<evidence type="ECO:0000259" key="14">
    <source>
        <dbReference type="Pfam" id="PF07715"/>
    </source>
</evidence>
<dbReference type="Pfam" id="PF07715">
    <property type="entry name" value="Plug"/>
    <property type="match status" value="1"/>
</dbReference>
<dbReference type="InterPro" id="IPR036942">
    <property type="entry name" value="Beta-barrel_TonB_sf"/>
</dbReference>
<keyword evidence="8 15" id="KW-0675">Receptor</keyword>
<evidence type="ECO:0000256" key="1">
    <source>
        <dbReference type="ARBA" id="ARBA00004571"/>
    </source>
</evidence>
<evidence type="ECO:0000256" key="7">
    <source>
        <dbReference type="ARBA" id="ARBA00023136"/>
    </source>
</evidence>
<dbReference type="AlphaFoldDB" id="A0A6L3ZI18"/>
<evidence type="ECO:0000259" key="13">
    <source>
        <dbReference type="Pfam" id="PF00593"/>
    </source>
</evidence>
<feature type="signal peptide" evidence="12">
    <location>
        <begin position="1"/>
        <end position="20"/>
    </location>
</feature>
<dbReference type="InterPro" id="IPR000531">
    <property type="entry name" value="Beta-barrel_TonB"/>
</dbReference>
<dbReference type="Gene3D" id="2.40.170.20">
    <property type="entry name" value="TonB-dependent receptor, beta-barrel domain"/>
    <property type="match status" value="1"/>
</dbReference>
<evidence type="ECO:0000256" key="8">
    <source>
        <dbReference type="ARBA" id="ARBA00023170"/>
    </source>
</evidence>
<dbReference type="GO" id="GO:0009279">
    <property type="term" value="C:cell outer membrane"/>
    <property type="evidence" value="ECO:0007669"/>
    <property type="project" value="UniProtKB-SubCell"/>
</dbReference>
<dbReference type="SUPFAM" id="SSF49464">
    <property type="entry name" value="Carboxypeptidase regulatory domain-like"/>
    <property type="match status" value="1"/>
</dbReference>
<reference evidence="15 16" key="1">
    <citation type="submission" date="2019-10" db="EMBL/GenBank/DDBJ databases">
        <title>Genome sequence of Phaeocystidibacter marisrubri JCM30614 (type strain).</title>
        <authorList>
            <person name="Bowman J.P."/>
        </authorList>
    </citation>
    <scope>NUCLEOTIDE SEQUENCE [LARGE SCALE GENOMIC DNA]</scope>
    <source>
        <strain evidence="15 16">JCM 30614</strain>
    </source>
</reference>
<evidence type="ECO:0000256" key="12">
    <source>
        <dbReference type="SAM" id="SignalP"/>
    </source>
</evidence>
<keyword evidence="7 10" id="KW-0472">Membrane</keyword>
<evidence type="ECO:0000256" key="6">
    <source>
        <dbReference type="ARBA" id="ARBA00023077"/>
    </source>
</evidence>
<dbReference type="InterPro" id="IPR039426">
    <property type="entry name" value="TonB-dep_rcpt-like"/>
</dbReference>
<feature type="chain" id="PRO_5026656202" evidence="12">
    <location>
        <begin position="21"/>
        <end position="910"/>
    </location>
</feature>
<dbReference type="PROSITE" id="PS52016">
    <property type="entry name" value="TONB_DEPENDENT_REC_3"/>
    <property type="match status" value="1"/>
</dbReference>
<feature type="domain" description="TonB-dependent receptor plug" evidence="14">
    <location>
        <begin position="115"/>
        <end position="224"/>
    </location>
</feature>
<dbReference type="InterPro" id="IPR037066">
    <property type="entry name" value="Plug_dom_sf"/>
</dbReference>
<evidence type="ECO:0000256" key="10">
    <source>
        <dbReference type="PROSITE-ProRule" id="PRU01360"/>
    </source>
</evidence>
<evidence type="ECO:0000256" key="9">
    <source>
        <dbReference type="ARBA" id="ARBA00023237"/>
    </source>
</evidence>
<protein>
    <submittedName>
        <fullName evidence="15">TonB-dependent receptor plug domain-containing protein</fullName>
    </submittedName>
</protein>
<gene>
    <name evidence="15" type="ORF">F8C82_04360</name>
</gene>
<keyword evidence="9 10" id="KW-0998">Cell outer membrane</keyword>
<comment type="subcellular location">
    <subcellularLocation>
        <location evidence="1 10">Cell outer membrane</location>
        <topology evidence="1 10">Multi-pass membrane protein</topology>
    </subcellularLocation>
</comment>
<dbReference type="PANTHER" id="PTHR30069">
    <property type="entry name" value="TONB-DEPENDENT OUTER MEMBRANE RECEPTOR"/>
    <property type="match status" value="1"/>
</dbReference>
<organism evidence="15 16">
    <name type="scientific">Phaeocystidibacter marisrubri</name>
    <dbReference type="NCBI Taxonomy" id="1577780"/>
    <lineage>
        <taxon>Bacteria</taxon>
        <taxon>Pseudomonadati</taxon>
        <taxon>Bacteroidota</taxon>
        <taxon>Flavobacteriia</taxon>
        <taxon>Flavobacteriales</taxon>
        <taxon>Phaeocystidibacteraceae</taxon>
        <taxon>Phaeocystidibacter</taxon>
    </lineage>
</organism>
<feature type="domain" description="TonB-dependent receptor-like beta-barrel" evidence="13">
    <location>
        <begin position="413"/>
        <end position="882"/>
    </location>
</feature>
<dbReference type="EMBL" id="WBVQ01000001">
    <property type="protein sequence ID" value="KAB2817642.1"/>
    <property type="molecule type" value="Genomic_DNA"/>
</dbReference>
<dbReference type="Pfam" id="PF00593">
    <property type="entry name" value="TonB_dep_Rec_b-barrel"/>
    <property type="match status" value="1"/>
</dbReference>